<reference evidence="1 2" key="2">
    <citation type="journal article" date="2022" name="Mol. Ecol. Resour.">
        <title>The genomes of chicory, endive, great burdock and yacon provide insights into Asteraceae paleo-polyploidization history and plant inulin production.</title>
        <authorList>
            <person name="Fan W."/>
            <person name="Wang S."/>
            <person name="Wang H."/>
            <person name="Wang A."/>
            <person name="Jiang F."/>
            <person name="Liu H."/>
            <person name="Zhao H."/>
            <person name="Xu D."/>
            <person name="Zhang Y."/>
        </authorList>
    </citation>
    <scope>NUCLEOTIDE SEQUENCE [LARGE SCALE GENOMIC DNA]</scope>
    <source>
        <strain evidence="2">cv. Yunnan</strain>
        <tissue evidence="1">Leaves</tissue>
    </source>
</reference>
<protein>
    <submittedName>
        <fullName evidence="1">Uncharacterized protein</fullName>
    </submittedName>
</protein>
<sequence>MSTKSLPCFFVLPLHHRLNLSSRDRASVTKNNIYIDGDLYRSLPAIQEEEHYDAPKEKRIKNQSLIWKA</sequence>
<reference evidence="2" key="1">
    <citation type="journal article" date="2022" name="Mol. Ecol. Resour.">
        <title>The genomes of chicory, endive, great burdock and yacon provide insights into Asteraceae palaeo-polyploidization history and plant inulin production.</title>
        <authorList>
            <person name="Fan W."/>
            <person name="Wang S."/>
            <person name="Wang H."/>
            <person name="Wang A."/>
            <person name="Jiang F."/>
            <person name="Liu H."/>
            <person name="Zhao H."/>
            <person name="Xu D."/>
            <person name="Zhang Y."/>
        </authorList>
    </citation>
    <scope>NUCLEOTIDE SEQUENCE [LARGE SCALE GENOMIC DNA]</scope>
    <source>
        <strain evidence="2">cv. Yunnan</strain>
    </source>
</reference>
<evidence type="ECO:0000313" key="1">
    <source>
        <dbReference type="EMBL" id="KAI3786630.1"/>
    </source>
</evidence>
<accession>A0ACB9GT15</accession>
<gene>
    <name evidence="1" type="ORF">L1987_40453</name>
</gene>
<dbReference type="EMBL" id="CM042030">
    <property type="protein sequence ID" value="KAI3786630.1"/>
    <property type="molecule type" value="Genomic_DNA"/>
</dbReference>
<comment type="caution">
    <text evidence="1">The sequence shown here is derived from an EMBL/GenBank/DDBJ whole genome shotgun (WGS) entry which is preliminary data.</text>
</comment>
<name>A0ACB9GT15_9ASTR</name>
<proteinExistence type="predicted"/>
<dbReference type="Proteomes" id="UP001056120">
    <property type="component" value="Linkage Group LG13"/>
</dbReference>
<keyword evidence="2" id="KW-1185">Reference proteome</keyword>
<evidence type="ECO:0000313" key="2">
    <source>
        <dbReference type="Proteomes" id="UP001056120"/>
    </source>
</evidence>
<organism evidence="1 2">
    <name type="scientific">Smallanthus sonchifolius</name>
    <dbReference type="NCBI Taxonomy" id="185202"/>
    <lineage>
        <taxon>Eukaryota</taxon>
        <taxon>Viridiplantae</taxon>
        <taxon>Streptophyta</taxon>
        <taxon>Embryophyta</taxon>
        <taxon>Tracheophyta</taxon>
        <taxon>Spermatophyta</taxon>
        <taxon>Magnoliopsida</taxon>
        <taxon>eudicotyledons</taxon>
        <taxon>Gunneridae</taxon>
        <taxon>Pentapetalae</taxon>
        <taxon>asterids</taxon>
        <taxon>campanulids</taxon>
        <taxon>Asterales</taxon>
        <taxon>Asteraceae</taxon>
        <taxon>Asteroideae</taxon>
        <taxon>Heliantheae alliance</taxon>
        <taxon>Millerieae</taxon>
        <taxon>Smallanthus</taxon>
    </lineage>
</organism>